<dbReference type="RefSeq" id="WP_206292052.1">
    <property type="nucleotide sequence ID" value="NZ_CP063458.1"/>
</dbReference>
<feature type="chain" id="PRO_5034427387" evidence="1">
    <location>
        <begin position="30"/>
        <end position="498"/>
    </location>
</feature>
<dbReference type="InterPro" id="IPR017850">
    <property type="entry name" value="Alkaline_phosphatase_core_sf"/>
</dbReference>
<dbReference type="AlphaFoldDB" id="A0A7M2WUB5"/>
<feature type="signal peptide" evidence="1">
    <location>
        <begin position="1"/>
        <end position="29"/>
    </location>
</feature>
<gene>
    <name evidence="2" type="ORF">IPV69_22890</name>
</gene>
<name>A0A7M2WUB5_9BACT</name>
<evidence type="ECO:0000313" key="3">
    <source>
        <dbReference type="Proteomes" id="UP000593765"/>
    </source>
</evidence>
<dbReference type="PANTHER" id="PTHR43737:SF1">
    <property type="entry name" value="DUF1501 DOMAIN-CONTAINING PROTEIN"/>
    <property type="match status" value="1"/>
</dbReference>
<dbReference type="EMBL" id="CP063458">
    <property type="protein sequence ID" value="QOV89039.1"/>
    <property type="molecule type" value="Genomic_DNA"/>
</dbReference>
<dbReference type="PANTHER" id="PTHR43737">
    <property type="entry name" value="BLL7424 PROTEIN"/>
    <property type="match status" value="1"/>
</dbReference>
<keyword evidence="3" id="KW-1185">Reference proteome</keyword>
<dbReference type="SUPFAM" id="SSF53649">
    <property type="entry name" value="Alkaline phosphatase-like"/>
    <property type="match status" value="1"/>
</dbReference>
<evidence type="ECO:0000256" key="1">
    <source>
        <dbReference type="SAM" id="SignalP"/>
    </source>
</evidence>
<dbReference type="Pfam" id="PF07394">
    <property type="entry name" value="DUF1501"/>
    <property type="match status" value="1"/>
</dbReference>
<accession>A0A7M2WUB5</accession>
<dbReference type="KEGG" id="hbs:IPV69_22890"/>
<proteinExistence type="predicted"/>
<keyword evidence="1" id="KW-0732">Signal</keyword>
<dbReference type="Proteomes" id="UP000593765">
    <property type="component" value="Chromosome"/>
</dbReference>
<reference evidence="2 3" key="1">
    <citation type="submission" date="2020-10" db="EMBL/GenBank/DDBJ databases">
        <title>Wide distribution of Phycisphaera-like planctomycetes from WD2101 soil group in peatlands and genome analysis of the first cultivated representative.</title>
        <authorList>
            <person name="Dedysh S.N."/>
            <person name="Beletsky A.V."/>
            <person name="Ivanova A."/>
            <person name="Kulichevskaya I.S."/>
            <person name="Suzina N.E."/>
            <person name="Philippov D.A."/>
            <person name="Rakitin A.L."/>
            <person name="Mardanov A.V."/>
            <person name="Ravin N.V."/>
        </authorList>
    </citation>
    <scope>NUCLEOTIDE SEQUENCE [LARGE SCALE GENOMIC DNA]</scope>
    <source>
        <strain evidence="2 3">M1803</strain>
    </source>
</reference>
<organism evidence="2 3">
    <name type="scientific">Humisphaera borealis</name>
    <dbReference type="NCBI Taxonomy" id="2807512"/>
    <lineage>
        <taxon>Bacteria</taxon>
        <taxon>Pseudomonadati</taxon>
        <taxon>Planctomycetota</taxon>
        <taxon>Phycisphaerae</taxon>
        <taxon>Tepidisphaerales</taxon>
        <taxon>Tepidisphaeraceae</taxon>
        <taxon>Humisphaera</taxon>
    </lineage>
</organism>
<sequence>MAHDPSCRRFPRRTLLANLGMGATGIALADLLHCDGVAGAATPAAADNVKSAITAGLPHFAPRAKRVIWLFMVGGVSHLESFDPKPELNKYAGKEVKDTPHKAVLESPLTRNVRIAVQNDANGHIRPTLYPLQIGYKKRGQSGIEVSDWFPHVGDCIDDIAVVRSMWTTNDNHGGQLQFHTGRHSLEGPFPTIGSWVHYGLGSENENLPRFVVLGTPLADCCGGQNGHGSDYLGPEHRGIRLNADPKNPIPFAAPPVGVYREEQEAQFDLLRELNGYAAVEYPADDALRARIKSYELAFRMQAAVPESMRFSDESAATRELYGLDNGTTRPFGELCLAARRLAERGVRFVQVYHGSNGGAGAWDAHSNLKTGHANLCAQTDKPIAGLLKDLKSRGLLDETLVVWGTEFGRTPGAQGGNGRDHHPFGFSVWLAGGGVKGGTVHGATDEIGFHAVEHRHYVTDLHATVLHQLGLDTRRLNIPGRKRLEIDYGSPMRDILA</sequence>
<protein>
    <submittedName>
        <fullName evidence="2">DUF1501 domain-containing protein</fullName>
    </submittedName>
</protein>
<evidence type="ECO:0000313" key="2">
    <source>
        <dbReference type="EMBL" id="QOV89039.1"/>
    </source>
</evidence>
<dbReference type="InterPro" id="IPR010869">
    <property type="entry name" value="DUF1501"/>
</dbReference>